<organism evidence="2 3">
    <name type="scientific">Caenorhabditis elegans</name>
    <dbReference type="NCBI Taxonomy" id="6239"/>
    <lineage>
        <taxon>Eukaryota</taxon>
        <taxon>Metazoa</taxon>
        <taxon>Ecdysozoa</taxon>
        <taxon>Nematoda</taxon>
        <taxon>Chromadorea</taxon>
        <taxon>Rhabditida</taxon>
        <taxon>Rhabditina</taxon>
        <taxon>Rhabditomorpha</taxon>
        <taxon>Rhabditoidea</taxon>
        <taxon>Rhabditidae</taxon>
        <taxon>Peloderinae</taxon>
        <taxon>Caenorhabditis</taxon>
    </lineage>
</organism>
<evidence type="ECO:0007829" key="5">
    <source>
        <dbReference type="PeptideAtlas" id="A0A4V0IJP4"/>
    </source>
</evidence>
<feature type="compositionally biased region" description="Basic and acidic residues" evidence="1">
    <location>
        <begin position="290"/>
        <end position="299"/>
    </location>
</feature>
<evidence type="ECO:0000313" key="3">
    <source>
        <dbReference type="Proteomes" id="UP000001940"/>
    </source>
</evidence>
<dbReference type="ExpressionAtlas" id="A0A4V0IJP4">
    <property type="expression patterns" value="baseline"/>
</dbReference>
<feature type="region of interest" description="Disordered" evidence="1">
    <location>
        <begin position="279"/>
        <end position="299"/>
    </location>
</feature>
<sequence length="299" mass="33359">MSEKNEHFMVKCKGPPKQFLAIVGDTDGMIRKSLEERSKAVKEEADCYFIETYYYSAKYGIKTYETLSELSADYEANNAPIMCIFFALKSMDQLEEAKTVSNQVKADTKVIIVESLELCPDFDGLEKFVAENEFEVVFLKPNEDQLVEAAEQAEKIGVDRLIETMEVCNWPWRVVNAIGKVKIHDSITLQGTLSNFMDDEADPTEYNMNEDDTISGPAADQLIRHFAQWIDQNPDATIPAPQHAERVNLSPDSPTTTEGTTNQDDVSISVDIDLVCATKNLGENGGSSGENEKKAEKST</sequence>
<dbReference type="OrthoDB" id="5862601at2759"/>
<name>A0A4V0IJP4_CAEEL</name>
<keyword evidence="5" id="KW-1267">Proteomics identification</keyword>
<dbReference type="InParanoid" id="A0A4V0IJP4"/>
<dbReference type="EMBL" id="BX284601">
    <property type="protein sequence ID" value="VTW46370.1"/>
    <property type="molecule type" value="Genomic_DNA"/>
</dbReference>
<keyword evidence="3" id="KW-1185">Reference proteome</keyword>
<evidence type="ECO:0000313" key="4">
    <source>
        <dbReference type="WormBase" id="Y71F9AL.12f"/>
    </source>
</evidence>
<dbReference type="Proteomes" id="UP000001940">
    <property type="component" value="Chromosome I"/>
</dbReference>
<protein>
    <submittedName>
        <fullName evidence="2">UAE_UbL domain-containing protein</fullName>
    </submittedName>
</protein>
<feature type="compositionally biased region" description="Polar residues" evidence="1">
    <location>
        <begin position="250"/>
        <end position="263"/>
    </location>
</feature>
<gene>
    <name evidence="2" type="ORF">CELE_Y71F9AL.12</name>
    <name evidence="2 4" type="ORF">Y71F9AL.12</name>
</gene>
<dbReference type="AGR" id="WB:WBGene00022117"/>
<proteinExistence type="evidence at protein level"/>
<evidence type="ECO:0000313" key="2">
    <source>
        <dbReference type="EMBL" id="VTW46370.1"/>
    </source>
</evidence>
<feature type="region of interest" description="Disordered" evidence="1">
    <location>
        <begin position="245"/>
        <end position="267"/>
    </location>
</feature>
<evidence type="ECO:0000256" key="1">
    <source>
        <dbReference type="SAM" id="MobiDB-lite"/>
    </source>
</evidence>
<dbReference type="WormBase" id="Y71F9AL.12f">
    <property type="protein sequence ID" value="CE53430"/>
    <property type="gene ID" value="WBGene00022117"/>
</dbReference>
<dbReference type="Gene3D" id="3.40.50.11960">
    <property type="match status" value="1"/>
</dbReference>
<accession>A0A4V0IJP4</accession>
<dbReference type="AlphaFoldDB" id="A0A4V0IJP4"/>
<reference evidence="2 3" key="1">
    <citation type="journal article" date="1998" name="Science">
        <title>Genome sequence of the nematode C. elegans: a platform for investigating biology.</title>
        <authorList>
            <consortium name="The C. elegans sequencing consortium"/>
            <person name="Sulson J.E."/>
            <person name="Waterston R."/>
        </authorList>
    </citation>
    <scope>NUCLEOTIDE SEQUENCE [LARGE SCALE GENOMIC DNA]</scope>
    <source>
        <strain evidence="2 3">Bristol N2</strain>
    </source>
</reference>